<dbReference type="Proteomes" id="UP000288805">
    <property type="component" value="Unassembled WGS sequence"/>
</dbReference>
<evidence type="ECO:0000313" key="8">
    <source>
        <dbReference type="EMBL" id="RVW54357.1"/>
    </source>
</evidence>
<dbReference type="EC" id="2.4.1.-" evidence="4"/>
<evidence type="ECO:0000256" key="4">
    <source>
        <dbReference type="RuleBase" id="RU362057"/>
    </source>
</evidence>
<keyword evidence="3" id="KW-0328">Glycosyltransferase</keyword>
<dbReference type="InterPro" id="IPR035595">
    <property type="entry name" value="UDP_glycos_trans_CS"/>
</dbReference>
<protein>
    <recommendedName>
        <fullName evidence="4">Glycosyltransferase</fullName>
        <ecNumber evidence="4">2.4.1.-</ecNumber>
    </recommendedName>
</protein>
<dbReference type="GO" id="GO:1901137">
    <property type="term" value="P:carbohydrate derivative biosynthetic process"/>
    <property type="evidence" value="ECO:0007669"/>
    <property type="project" value="UniProtKB-ARBA"/>
</dbReference>
<feature type="compositionally biased region" description="Basic and acidic residues" evidence="6">
    <location>
        <begin position="1"/>
        <end position="10"/>
    </location>
</feature>
<feature type="compositionally biased region" description="Polar residues" evidence="6">
    <location>
        <begin position="16"/>
        <end position="33"/>
    </location>
</feature>
<gene>
    <name evidence="8" type="primary">C12RT1_0</name>
    <name evidence="8" type="ORF">CK203_068422</name>
</gene>
<dbReference type="PANTHER" id="PTHR48044">
    <property type="entry name" value="GLYCOSYLTRANSFERASE"/>
    <property type="match status" value="1"/>
</dbReference>
<dbReference type="PANTHER" id="PTHR48044:SF9">
    <property type="entry name" value="UDP-GLYCOSYLTRANSFERASE SUPERFAMILY PROTEIN"/>
    <property type="match status" value="1"/>
</dbReference>
<evidence type="ECO:0000256" key="5">
    <source>
        <dbReference type="SAM" id="Coils"/>
    </source>
</evidence>
<dbReference type="FunFam" id="3.40.50.2000:FF:000326">
    <property type="entry name" value="Glycosyltransferase"/>
    <property type="match status" value="1"/>
</dbReference>
<dbReference type="Gene3D" id="3.40.50.2000">
    <property type="entry name" value="Glycogen Phosphorylase B"/>
    <property type="match status" value="2"/>
</dbReference>
<dbReference type="EMBL" id="QGNW01001128">
    <property type="protein sequence ID" value="RVW54357.1"/>
    <property type="molecule type" value="Genomic_DNA"/>
</dbReference>
<feature type="region of interest" description="Disordered" evidence="6">
    <location>
        <begin position="1"/>
        <end position="33"/>
    </location>
</feature>
<evidence type="ECO:0000256" key="3">
    <source>
        <dbReference type="RuleBase" id="RU003718"/>
    </source>
</evidence>
<dbReference type="Pfam" id="PF00201">
    <property type="entry name" value="UDPGT"/>
    <property type="match status" value="1"/>
</dbReference>
<organism evidence="8 9">
    <name type="scientific">Vitis vinifera</name>
    <name type="common">Grape</name>
    <dbReference type="NCBI Taxonomy" id="29760"/>
    <lineage>
        <taxon>Eukaryota</taxon>
        <taxon>Viridiplantae</taxon>
        <taxon>Streptophyta</taxon>
        <taxon>Embryophyta</taxon>
        <taxon>Tracheophyta</taxon>
        <taxon>Spermatophyta</taxon>
        <taxon>Magnoliopsida</taxon>
        <taxon>eudicotyledons</taxon>
        <taxon>Gunneridae</taxon>
        <taxon>Pentapetalae</taxon>
        <taxon>rosids</taxon>
        <taxon>Vitales</taxon>
        <taxon>Vitaceae</taxon>
        <taxon>Viteae</taxon>
        <taxon>Vitis</taxon>
    </lineage>
</organism>
<dbReference type="InterPro" id="IPR058980">
    <property type="entry name" value="Glyco_transf_N"/>
</dbReference>
<dbReference type="PROSITE" id="PS00375">
    <property type="entry name" value="UDPGT"/>
    <property type="match status" value="1"/>
</dbReference>
<keyword evidence="2 3" id="KW-0808">Transferase</keyword>
<accession>A0A438F2W4</accession>
<name>A0A438F2W4_VITVI</name>
<dbReference type="GO" id="GO:0008194">
    <property type="term" value="F:UDP-glycosyltransferase activity"/>
    <property type="evidence" value="ECO:0007669"/>
    <property type="project" value="InterPro"/>
</dbReference>
<evidence type="ECO:0000256" key="6">
    <source>
        <dbReference type="SAM" id="MobiDB-lite"/>
    </source>
</evidence>
<evidence type="ECO:0000313" key="9">
    <source>
        <dbReference type="Proteomes" id="UP000288805"/>
    </source>
</evidence>
<proteinExistence type="inferred from homology"/>
<dbReference type="AlphaFoldDB" id="A0A438F2W4"/>
<dbReference type="SMR" id="A0A438F2W4"/>
<evidence type="ECO:0000259" key="7">
    <source>
        <dbReference type="Pfam" id="PF26168"/>
    </source>
</evidence>
<feature type="domain" description="Glycosyltransferase N-terminal" evidence="7">
    <location>
        <begin position="57"/>
        <end position="285"/>
    </location>
</feature>
<feature type="coiled-coil region" evidence="5">
    <location>
        <begin position="453"/>
        <end position="488"/>
    </location>
</feature>
<dbReference type="SUPFAM" id="SSF53756">
    <property type="entry name" value="UDP-Glycosyltransferase/glycogen phosphorylase"/>
    <property type="match status" value="1"/>
</dbReference>
<evidence type="ECO:0000256" key="2">
    <source>
        <dbReference type="ARBA" id="ARBA00022679"/>
    </source>
</evidence>
<comment type="similarity">
    <text evidence="1 3">Belongs to the UDP-glycosyltransferase family.</text>
</comment>
<dbReference type="FunFam" id="3.40.50.2000:FF:000060">
    <property type="entry name" value="Glycosyltransferase"/>
    <property type="match status" value="1"/>
</dbReference>
<dbReference type="Pfam" id="PF26168">
    <property type="entry name" value="Glyco_transf_N"/>
    <property type="match status" value="1"/>
</dbReference>
<sequence>MWHEVKRKETGGGVCNDQNRSQGAPLNIPSSEQPVLVLQERKKGREGFMDAKHQSRSVLMLPWLGHGHISPFLELAKKLAQRNFYIYLCSTPINLKPLNDNLCHRGSTISSIQLIDIHLPSSSELPSHYHTTKDLPPHLMSTLKAAFDAARPAFCDILKTIKPSLVIYDYLQPWASMAACEENIRAIVFLSSGAACCSFYCHGSLDNPGEKYPFPALCFPEIERRKITQFLHYTANGLTNMERFQGSMARSSNIVLIKTSKEIEAKYIDYLSVLVGKTIIPVGPLVQDAANRDDDTVIMDWLSKKNPFSVVFVSFGTEYFLSVEEIEEIAHGLELSTVGFLWVVRFHGGDEKTIHEVLPEGFLQRIGERGMVVEGWAPQAKILCHSSIGGFVSHCGWSSTLEAIMFGVPIIATPMHLDQPLNAKLVVDIGVGMEVKRVNERLDRKEVARVIKKAVVEEEGKELRRKAKELAERLRDKEEEEMDVVVEELVRLVGESELVAQ</sequence>
<evidence type="ECO:0000256" key="1">
    <source>
        <dbReference type="ARBA" id="ARBA00009995"/>
    </source>
</evidence>
<dbReference type="InterPro" id="IPR002213">
    <property type="entry name" value="UDP_glucos_trans"/>
</dbReference>
<keyword evidence="5" id="KW-0175">Coiled coil</keyword>
<reference evidence="8 9" key="1">
    <citation type="journal article" date="2018" name="PLoS Genet.">
        <title>Population sequencing reveals clonal diversity and ancestral inbreeding in the grapevine cultivar Chardonnay.</title>
        <authorList>
            <person name="Roach M.J."/>
            <person name="Johnson D.L."/>
            <person name="Bohlmann J."/>
            <person name="van Vuuren H.J."/>
            <person name="Jones S.J."/>
            <person name="Pretorius I.S."/>
            <person name="Schmidt S.A."/>
            <person name="Borneman A.R."/>
        </authorList>
    </citation>
    <scope>NUCLEOTIDE SEQUENCE [LARGE SCALE GENOMIC DNA]</scope>
    <source>
        <strain evidence="9">cv. Chardonnay</strain>
        <tissue evidence="8">Leaf</tissue>
    </source>
</reference>
<dbReference type="CDD" id="cd03784">
    <property type="entry name" value="GT1_Gtf-like"/>
    <property type="match status" value="1"/>
</dbReference>
<comment type="caution">
    <text evidence="8">The sequence shown here is derived from an EMBL/GenBank/DDBJ whole genome shotgun (WGS) entry which is preliminary data.</text>
</comment>